<evidence type="ECO:0000256" key="8">
    <source>
        <dbReference type="ARBA" id="ARBA00023098"/>
    </source>
</evidence>
<evidence type="ECO:0000256" key="5">
    <source>
        <dbReference type="ARBA" id="ARBA00022692"/>
    </source>
</evidence>
<dbReference type="Pfam" id="PF03280">
    <property type="entry name" value="Lipase_chap"/>
    <property type="match status" value="1"/>
</dbReference>
<evidence type="ECO:0000256" key="13">
    <source>
        <dbReference type="SAM" id="SignalP"/>
    </source>
</evidence>
<gene>
    <name evidence="14" type="ORF">RXV79_25580</name>
</gene>
<evidence type="ECO:0000256" key="9">
    <source>
        <dbReference type="ARBA" id="ARBA00023136"/>
    </source>
</evidence>
<evidence type="ECO:0000313" key="14">
    <source>
        <dbReference type="EMBL" id="WOB08257.1"/>
    </source>
</evidence>
<comment type="subcellular location">
    <subcellularLocation>
        <location evidence="1">Cell inner membrane</location>
        <topology evidence="1">Single-pass membrane protein</topology>
        <orientation evidence="1">Periplasmic side</orientation>
    </subcellularLocation>
</comment>
<name>A0ABZ0CTG2_9BURK</name>
<dbReference type="RefSeq" id="WP_316700968.1">
    <property type="nucleotide sequence ID" value="NZ_CP136336.1"/>
</dbReference>
<feature type="signal peptide" evidence="13">
    <location>
        <begin position="1"/>
        <end position="19"/>
    </location>
</feature>
<evidence type="ECO:0000256" key="3">
    <source>
        <dbReference type="ARBA" id="ARBA00022475"/>
    </source>
</evidence>
<evidence type="ECO:0000256" key="11">
    <source>
        <dbReference type="ARBA" id="ARBA00030948"/>
    </source>
</evidence>
<accession>A0ABZ0CTG2</accession>
<keyword evidence="6" id="KW-0442">Lipid degradation</keyword>
<sequence length="333" mass="37002">MAAFTTPFWIALAGVTAVASSVAYLSLPQPDATPGSFARTMAAIERNTPALADVAVREPDEDRVPTVGTLPAGSPFSIDALGRLLVSAKTLPVLDSWLALAGRGQPLAPLEPRLRSQLPALAAERAFGLLQRYAAYREDERELLKQLKTQHPLSASELLDRQMALRRRHFDSVSVQELFGVQEARGLYASEVARIFADPSLSEAQQHQRLLALRMSLPPEVAAQEFGGTEFSFAMEKQVAEMRARGESDAEVTFLRRQFVDTEGMKSAVEIEREKLDAERQAWELRHASFIRERDQIFASDLDVPDKQQRLERLLQAHFGSAERERARLLAGL</sequence>
<evidence type="ECO:0000256" key="12">
    <source>
        <dbReference type="ARBA" id="ARBA00031542"/>
    </source>
</evidence>
<evidence type="ECO:0000256" key="1">
    <source>
        <dbReference type="ARBA" id="ARBA00004383"/>
    </source>
</evidence>
<evidence type="ECO:0000256" key="10">
    <source>
        <dbReference type="ARBA" id="ARBA00023186"/>
    </source>
</evidence>
<evidence type="ECO:0000313" key="15">
    <source>
        <dbReference type="Proteomes" id="UP001303946"/>
    </source>
</evidence>
<organism evidence="14 15">
    <name type="scientific">Piscinibacter gummiphilus</name>
    <dbReference type="NCBI Taxonomy" id="946333"/>
    <lineage>
        <taxon>Bacteria</taxon>
        <taxon>Pseudomonadati</taxon>
        <taxon>Pseudomonadota</taxon>
        <taxon>Betaproteobacteria</taxon>
        <taxon>Burkholderiales</taxon>
        <taxon>Sphaerotilaceae</taxon>
        <taxon>Piscinibacter</taxon>
    </lineage>
</organism>
<keyword evidence="5" id="KW-0812">Transmembrane</keyword>
<feature type="chain" id="PRO_5047352734" description="Lipase helper protein" evidence="13">
    <location>
        <begin position="20"/>
        <end position="333"/>
    </location>
</feature>
<comment type="similarity">
    <text evidence="2">Belongs to the lipase chaperone family.</text>
</comment>
<dbReference type="InterPro" id="IPR004961">
    <property type="entry name" value="Lipase_chaperone"/>
</dbReference>
<keyword evidence="7" id="KW-1133">Transmembrane helix</keyword>
<keyword evidence="13" id="KW-0732">Signal</keyword>
<keyword evidence="8" id="KW-0443">Lipid metabolism</keyword>
<dbReference type="Proteomes" id="UP001303946">
    <property type="component" value="Chromosome"/>
</dbReference>
<reference evidence="14 15" key="1">
    <citation type="submission" date="2023-10" db="EMBL/GenBank/DDBJ databases">
        <title>Bacteria for the degradation of biodegradable plastic PBAT(Polybutylene adipate terephthalate).</title>
        <authorList>
            <person name="Weon H.-Y."/>
            <person name="Yeon J."/>
        </authorList>
    </citation>
    <scope>NUCLEOTIDE SEQUENCE [LARGE SCALE GENOMIC DNA]</scope>
    <source>
        <strain evidence="14 15">SBD 7-3</strain>
    </source>
</reference>
<keyword evidence="15" id="KW-1185">Reference proteome</keyword>
<keyword evidence="9" id="KW-0472">Membrane</keyword>
<keyword evidence="3" id="KW-1003">Cell membrane</keyword>
<proteinExistence type="inferred from homology"/>
<evidence type="ECO:0000256" key="7">
    <source>
        <dbReference type="ARBA" id="ARBA00022989"/>
    </source>
</evidence>
<dbReference type="SUPFAM" id="SSF158855">
    <property type="entry name" value="Lipase chaperone-like"/>
    <property type="match status" value="1"/>
</dbReference>
<evidence type="ECO:0000256" key="4">
    <source>
        <dbReference type="ARBA" id="ARBA00022519"/>
    </source>
</evidence>
<evidence type="ECO:0000256" key="6">
    <source>
        <dbReference type="ARBA" id="ARBA00022963"/>
    </source>
</evidence>
<keyword evidence="4" id="KW-0997">Cell inner membrane</keyword>
<dbReference type="EMBL" id="CP136336">
    <property type="protein sequence ID" value="WOB08257.1"/>
    <property type="molecule type" value="Genomic_DNA"/>
</dbReference>
<keyword evidence="10" id="KW-0143">Chaperone</keyword>
<evidence type="ECO:0000256" key="2">
    <source>
        <dbReference type="ARBA" id="ARBA00010358"/>
    </source>
</evidence>
<protein>
    <recommendedName>
        <fullName evidence="11">Lipase helper protein</fullName>
    </recommendedName>
    <alternativeName>
        <fullName evidence="12">Lipase modulator</fullName>
    </alternativeName>
</protein>